<comment type="cofactor">
    <cofactor evidence="12">
        <name>(R)-lipoate</name>
        <dbReference type="ChEBI" id="CHEBI:83088"/>
    </cofactor>
    <text evidence="12">Binds 1 lipoyl cofactor covalently.</text>
</comment>
<evidence type="ECO:0000256" key="12">
    <source>
        <dbReference type="RuleBase" id="RU361138"/>
    </source>
</evidence>
<dbReference type="SUPFAM" id="SSF52777">
    <property type="entry name" value="CoA-dependent acyltransferases"/>
    <property type="match status" value="1"/>
</dbReference>
<dbReference type="AlphaFoldDB" id="A9WBV2"/>
<dbReference type="PROSITE" id="PS51826">
    <property type="entry name" value="PSBD"/>
    <property type="match status" value="1"/>
</dbReference>
<dbReference type="Pfam" id="PF00364">
    <property type="entry name" value="Biotin_lipoyl"/>
    <property type="match status" value="1"/>
</dbReference>
<dbReference type="eggNOG" id="COG0508">
    <property type="taxonomic scope" value="Bacteria"/>
</dbReference>
<evidence type="ECO:0000256" key="13">
    <source>
        <dbReference type="SAM" id="MobiDB-lite"/>
    </source>
</evidence>
<dbReference type="InterPro" id="IPR023213">
    <property type="entry name" value="CAT-like_dom_sf"/>
</dbReference>
<dbReference type="FunCoup" id="A9WBV2">
    <property type="interactions" value="404"/>
</dbReference>
<comment type="similarity">
    <text evidence="3 12">Belongs to the 2-oxoacid dehydrogenase family.</text>
</comment>
<keyword evidence="7 12" id="KW-0816">Tricarboxylic acid cycle</keyword>
<dbReference type="GO" id="GO:0045252">
    <property type="term" value="C:oxoglutarate dehydrogenase complex"/>
    <property type="evidence" value="ECO:0007669"/>
    <property type="project" value="UniProtKB-UniRule"/>
</dbReference>
<comment type="function">
    <text evidence="1 12">E2 component of the 2-oxoglutarate dehydrogenase (OGDH) complex which catalyzes the second step in the conversion of 2-oxoglutarate to succinyl-CoA and CO(2).</text>
</comment>
<keyword evidence="8 12" id="KW-0808">Transferase</keyword>
<keyword evidence="17" id="KW-1185">Reference proteome</keyword>
<dbReference type="CDD" id="cd06849">
    <property type="entry name" value="lipoyl_domain"/>
    <property type="match status" value="1"/>
</dbReference>
<dbReference type="PROSITE" id="PS50968">
    <property type="entry name" value="BIOTINYL_LIPOYL"/>
    <property type="match status" value="1"/>
</dbReference>
<dbReference type="UniPathway" id="UPA00868">
    <property type="reaction ID" value="UER00840"/>
</dbReference>
<feature type="domain" description="Peripheral subunit-binding (PSBD)" evidence="15">
    <location>
        <begin position="112"/>
        <end position="149"/>
    </location>
</feature>
<dbReference type="Pfam" id="PF02817">
    <property type="entry name" value="E3_binding"/>
    <property type="match status" value="1"/>
</dbReference>
<evidence type="ECO:0000259" key="15">
    <source>
        <dbReference type="PROSITE" id="PS51826"/>
    </source>
</evidence>
<dbReference type="GO" id="GO:0004149">
    <property type="term" value="F:dihydrolipoyllysine-residue succinyltransferase activity"/>
    <property type="evidence" value="ECO:0000318"/>
    <property type="project" value="GO_Central"/>
</dbReference>
<dbReference type="SUPFAM" id="SSF47005">
    <property type="entry name" value="Peripheral subunit-binding domain of 2-oxo acid dehydrogenase complex"/>
    <property type="match status" value="1"/>
</dbReference>
<organism evidence="16 17">
    <name type="scientific">Chloroflexus aurantiacus (strain ATCC 29366 / DSM 635 / J-10-fl)</name>
    <dbReference type="NCBI Taxonomy" id="324602"/>
    <lineage>
        <taxon>Bacteria</taxon>
        <taxon>Bacillati</taxon>
        <taxon>Chloroflexota</taxon>
        <taxon>Chloroflexia</taxon>
        <taxon>Chloroflexales</taxon>
        <taxon>Chloroflexineae</taxon>
        <taxon>Chloroflexaceae</taxon>
        <taxon>Chloroflexus</taxon>
    </lineage>
</organism>
<dbReference type="KEGG" id="cau:Caur_3726"/>
<evidence type="ECO:0000256" key="3">
    <source>
        <dbReference type="ARBA" id="ARBA00007317"/>
    </source>
</evidence>
<dbReference type="PANTHER" id="PTHR43416:SF5">
    <property type="entry name" value="DIHYDROLIPOYLLYSINE-RESIDUE SUCCINYLTRANSFERASE COMPONENT OF 2-OXOGLUTARATE DEHYDROGENASE COMPLEX, MITOCHONDRIAL"/>
    <property type="match status" value="1"/>
</dbReference>
<keyword evidence="10 12" id="KW-0012">Acyltransferase</keyword>
<dbReference type="Proteomes" id="UP000002008">
    <property type="component" value="Chromosome"/>
</dbReference>
<dbReference type="InterPro" id="IPR011053">
    <property type="entry name" value="Single_hybrid_motif"/>
</dbReference>
<dbReference type="EnsemblBacteria" id="ABY36904">
    <property type="protein sequence ID" value="ABY36904"/>
    <property type="gene ID" value="Caur_3726"/>
</dbReference>
<dbReference type="GO" id="GO:0033512">
    <property type="term" value="P:L-lysine catabolic process to acetyl-CoA via saccharopine"/>
    <property type="evidence" value="ECO:0007669"/>
    <property type="project" value="UniProtKB-UniRule"/>
</dbReference>
<evidence type="ECO:0000256" key="9">
    <source>
        <dbReference type="ARBA" id="ARBA00022823"/>
    </source>
</evidence>
<comment type="subunit">
    <text evidence="4">Forms a 24-polypeptide structural core with octahedral symmetry. Part of the 2-oxoglutarate dehydrogenase (OGDH) complex composed of E1 (2-oxoglutarate dehydrogenase), E2 (dihydrolipoamide succinyltransferase) and E3 (dihydrolipoamide dehydrogenase); the complex contains multiple copies of the three enzymatic components (E1, E2 and E3).</text>
</comment>
<dbReference type="Gene3D" id="4.10.320.10">
    <property type="entry name" value="E3-binding domain"/>
    <property type="match status" value="1"/>
</dbReference>
<reference evidence="17" key="1">
    <citation type="journal article" date="2011" name="BMC Genomics">
        <title>Complete genome sequence of the filamentous anoxygenic phototrophic bacterium Chloroflexus aurantiacus.</title>
        <authorList>
            <person name="Tang K.H."/>
            <person name="Barry K."/>
            <person name="Chertkov O."/>
            <person name="Dalin E."/>
            <person name="Han C.S."/>
            <person name="Hauser L.J."/>
            <person name="Honchak B.M."/>
            <person name="Karbach L.E."/>
            <person name="Land M.L."/>
            <person name="Lapidus A."/>
            <person name="Larimer F.W."/>
            <person name="Mikhailova N."/>
            <person name="Pitluck S."/>
            <person name="Pierson B.K."/>
            <person name="Blankenship R.E."/>
        </authorList>
    </citation>
    <scope>NUCLEOTIDE SEQUENCE [LARGE SCALE GENOMIC DNA]</scope>
    <source>
        <strain evidence="17">ATCC 29366 / DSM 635 / J-10-fl</strain>
    </source>
</reference>
<evidence type="ECO:0000313" key="16">
    <source>
        <dbReference type="EMBL" id="ABY36904.1"/>
    </source>
</evidence>
<evidence type="ECO:0000256" key="4">
    <source>
        <dbReference type="ARBA" id="ARBA00011666"/>
    </source>
</evidence>
<dbReference type="InterPro" id="IPR006255">
    <property type="entry name" value="SucB"/>
</dbReference>
<evidence type="ECO:0000256" key="7">
    <source>
        <dbReference type="ARBA" id="ARBA00022532"/>
    </source>
</evidence>
<dbReference type="PANTHER" id="PTHR43416">
    <property type="entry name" value="DIHYDROLIPOYLLYSINE-RESIDUE SUCCINYLTRANSFERASE COMPONENT OF 2-OXOGLUTARATE DEHYDROGENASE COMPLEX, MITOCHONDRIAL-RELATED"/>
    <property type="match status" value="1"/>
</dbReference>
<evidence type="ECO:0000256" key="1">
    <source>
        <dbReference type="ARBA" id="ARBA00004052"/>
    </source>
</evidence>
<evidence type="ECO:0000256" key="6">
    <source>
        <dbReference type="ARBA" id="ARBA00019511"/>
    </source>
</evidence>
<evidence type="ECO:0000256" key="2">
    <source>
        <dbReference type="ARBA" id="ARBA00005145"/>
    </source>
</evidence>
<dbReference type="PROSITE" id="PS00189">
    <property type="entry name" value="LIPOYL"/>
    <property type="match status" value="1"/>
</dbReference>
<name>A9WBV2_CHLAA</name>
<feature type="region of interest" description="Disordered" evidence="13">
    <location>
        <begin position="153"/>
        <end position="226"/>
    </location>
</feature>
<keyword evidence="9 12" id="KW-0450">Lipoyl</keyword>
<dbReference type="Gene3D" id="2.40.50.100">
    <property type="match status" value="1"/>
</dbReference>
<dbReference type="STRING" id="324602.Caur_3726"/>
<dbReference type="InterPro" id="IPR003016">
    <property type="entry name" value="2-oxoA_DH_lipoyl-BS"/>
</dbReference>
<dbReference type="InterPro" id="IPR000089">
    <property type="entry name" value="Biotin_lipoyl"/>
</dbReference>
<dbReference type="SUPFAM" id="SSF51230">
    <property type="entry name" value="Single hybrid motif"/>
    <property type="match status" value="1"/>
</dbReference>
<comment type="catalytic activity">
    <reaction evidence="11 12">
        <text>N(6)-[(R)-dihydrolipoyl]-L-lysyl-[protein] + succinyl-CoA = N(6)-[(R)-S(8)-succinyldihydrolipoyl]-L-lysyl-[protein] + CoA</text>
        <dbReference type="Rhea" id="RHEA:15213"/>
        <dbReference type="Rhea" id="RHEA-COMP:10475"/>
        <dbReference type="Rhea" id="RHEA-COMP:20092"/>
        <dbReference type="ChEBI" id="CHEBI:57287"/>
        <dbReference type="ChEBI" id="CHEBI:57292"/>
        <dbReference type="ChEBI" id="CHEBI:83100"/>
        <dbReference type="ChEBI" id="CHEBI:83120"/>
        <dbReference type="EC" id="2.3.1.61"/>
    </reaction>
</comment>
<sequence>MAYEIRVPSLGESIVEATVARWLKREGEPVAVGEPVVELETDKVNLEVAADQSGILTSIACPEGTTVGIGDLLGTIEAGALPKEAPVAAASTTTVAAPVAEPVAATAVNEVLATPVAQRMAAEHAIDLRTVPGTGPGGRITKEDVMRLVSGTGPSEATAKADEARVHVSHPTPAVVERPQPAQPSPAPAPVAPPPPAPAPRPTPPAAPAVVSTNGDRREERQRLSRRRLTIARRLVEAQHTAAMLTTFNEVDMSAVMALRARHKDSFKERHGVGLGFMSFFTKAVVGALKAFPMVNAEIQGEEVVIKYYYDIGIAVGVDEGLVVPVVRDADRKTFAQIEREIAQLAKKAREGTLSLAELQGGTFTITNGGVYGSLMSTPILNAPQVGILGMHKIEERPVVVGGQIVIRPMMYVALSYDHRLIDGSTAVRFLVKVKELIEDPEALLLEG</sequence>
<evidence type="ECO:0000256" key="10">
    <source>
        <dbReference type="ARBA" id="ARBA00023315"/>
    </source>
</evidence>
<proteinExistence type="inferred from homology"/>
<evidence type="ECO:0000256" key="5">
    <source>
        <dbReference type="ARBA" id="ARBA00012945"/>
    </source>
</evidence>
<feature type="compositionally biased region" description="Pro residues" evidence="13">
    <location>
        <begin position="181"/>
        <end position="207"/>
    </location>
</feature>
<dbReference type="PATRIC" id="fig|324602.8.peg.4183"/>
<dbReference type="NCBIfam" id="NF004309">
    <property type="entry name" value="PRK05704.1"/>
    <property type="match status" value="1"/>
</dbReference>
<dbReference type="Pfam" id="PF00198">
    <property type="entry name" value="2-oxoacid_dh"/>
    <property type="match status" value="1"/>
</dbReference>
<accession>A9WBV2</accession>
<dbReference type="InterPro" id="IPR050537">
    <property type="entry name" value="2-oxoacid_dehydrogenase"/>
</dbReference>
<comment type="pathway">
    <text evidence="2 12">Amino-acid degradation; L-lysine degradation via saccharopine pathway; glutaryl-CoA from L-lysine: step 6/6.</text>
</comment>
<gene>
    <name evidence="16" type="ordered locus">Caur_3726</name>
</gene>
<feature type="domain" description="Lipoyl-binding" evidence="14">
    <location>
        <begin position="2"/>
        <end position="77"/>
    </location>
</feature>
<dbReference type="EMBL" id="CP000909">
    <property type="protein sequence ID" value="ABY36904.1"/>
    <property type="molecule type" value="Genomic_DNA"/>
</dbReference>
<dbReference type="InterPro" id="IPR036625">
    <property type="entry name" value="E3-bd_dom_sf"/>
</dbReference>
<dbReference type="GO" id="GO:0006099">
    <property type="term" value="P:tricarboxylic acid cycle"/>
    <property type="evidence" value="ECO:0000318"/>
    <property type="project" value="GO_Central"/>
</dbReference>
<dbReference type="InParanoid" id="A9WBV2"/>
<evidence type="ECO:0000313" key="17">
    <source>
        <dbReference type="Proteomes" id="UP000002008"/>
    </source>
</evidence>
<dbReference type="InterPro" id="IPR001078">
    <property type="entry name" value="2-oxoacid_DH_actylTfrase"/>
</dbReference>
<evidence type="ECO:0000256" key="11">
    <source>
        <dbReference type="ARBA" id="ARBA00052761"/>
    </source>
</evidence>
<protein>
    <recommendedName>
        <fullName evidence="6 12">Dihydrolipoyllysine-residue succinyltransferase component of 2-oxoglutarate dehydrogenase complex</fullName>
        <ecNumber evidence="5 12">2.3.1.61</ecNumber>
    </recommendedName>
    <alternativeName>
        <fullName evidence="12">2-oxoglutarate dehydrogenase complex component E2</fullName>
    </alternativeName>
</protein>
<dbReference type="FunFam" id="3.30.559.10:FF:000007">
    <property type="entry name" value="Dihydrolipoamide acetyltransferase component of pyruvate dehydrogenase complex"/>
    <property type="match status" value="1"/>
</dbReference>
<dbReference type="HOGENOM" id="CLU_016733_10_1_0"/>
<dbReference type="Gene3D" id="3.30.559.10">
    <property type="entry name" value="Chloramphenicol acetyltransferase-like domain"/>
    <property type="match status" value="1"/>
</dbReference>
<dbReference type="NCBIfam" id="TIGR01347">
    <property type="entry name" value="sucB"/>
    <property type="match status" value="1"/>
</dbReference>
<dbReference type="GO" id="GO:0005829">
    <property type="term" value="C:cytosol"/>
    <property type="evidence" value="ECO:0000318"/>
    <property type="project" value="GO_Central"/>
</dbReference>
<dbReference type="EC" id="2.3.1.61" evidence="5 12"/>
<evidence type="ECO:0000256" key="8">
    <source>
        <dbReference type="ARBA" id="ARBA00022679"/>
    </source>
</evidence>
<evidence type="ECO:0000259" key="14">
    <source>
        <dbReference type="PROSITE" id="PS50968"/>
    </source>
</evidence>
<dbReference type="InterPro" id="IPR004167">
    <property type="entry name" value="PSBD"/>
</dbReference>
<dbReference type="RefSeq" id="WP_012259557.1">
    <property type="nucleotide sequence ID" value="NC_010175.1"/>
</dbReference>